<keyword evidence="2" id="KW-0132">Cell division</keyword>
<dbReference type="GO" id="GO:0031145">
    <property type="term" value="P:anaphase-promoting complex-dependent catabolic process"/>
    <property type="evidence" value="ECO:0007669"/>
    <property type="project" value="TreeGrafter"/>
</dbReference>
<gene>
    <name evidence="7" type="ORF">J437_LFUL011827</name>
</gene>
<keyword evidence="4" id="KW-0498">Mitosis</keyword>
<evidence type="ECO:0000313" key="8">
    <source>
        <dbReference type="Proteomes" id="UP000792457"/>
    </source>
</evidence>
<dbReference type="Gene3D" id="1.25.10.10">
    <property type="entry name" value="Leucine-rich Repeat Variant"/>
    <property type="match status" value="2"/>
</dbReference>
<protein>
    <recommendedName>
        <fullName evidence="6">Anaphase-promoting complex subunit 1 beta-sandwich domain-containing protein</fullName>
    </recommendedName>
</protein>
<comment type="similarity">
    <text evidence="1">Belongs to the APC1 family.</text>
</comment>
<dbReference type="OrthoDB" id="26401at2759"/>
<reference evidence="7" key="1">
    <citation type="submission" date="2013-04" db="EMBL/GenBank/DDBJ databases">
        <authorList>
            <person name="Qu J."/>
            <person name="Murali S.C."/>
            <person name="Bandaranaike D."/>
            <person name="Bellair M."/>
            <person name="Blankenburg K."/>
            <person name="Chao H."/>
            <person name="Dinh H."/>
            <person name="Doddapaneni H."/>
            <person name="Downs B."/>
            <person name="Dugan-Rocha S."/>
            <person name="Elkadiri S."/>
            <person name="Gnanaolivu R.D."/>
            <person name="Hernandez B."/>
            <person name="Javaid M."/>
            <person name="Jayaseelan J.C."/>
            <person name="Lee S."/>
            <person name="Li M."/>
            <person name="Ming W."/>
            <person name="Munidasa M."/>
            <person name="Muniz J."/>
            <person name="Nguyen L."/>
            <person name="Ongeri F."/>
            <person name="Osuji N."/>
            <person name="Pu L.-L."/>
            <person name="Puazo M."/>
            <person name="Qu C."/>
            <person name="Quiroz J."/>
            <person name="Raj R."/>
            <person name="Weissenberger G."/>
            <person name="Xin Y."/>
            <person name="Zou X."/>
            <person name="Han Y."/>
            <person name="Richards S."/>
            <person name="Worley K."/>
            <person name="Muzny D."/>
            <person name="Gibbs R."/>
        </authorList>
    </citation>
    <scope>NUCLEOTIDE SEQUENCE</scope>
    <source>
        <strain evidence="7">Sampled in the wild</strain>
    </source>
</reference>
<dbReference type="GO" id="GO:0070979">
    <property type="term" value="P:protein K11-linked ubiquitination"/>
    <property type="evidence" value="ECO:0007669"/>
    <property type="project" value="TreeGrafter"/>
</dbReference>
<dbReference type="PANTHER" id="PTHR12827">
    <property type="entry name" value="MEIOTIC CHECKPOINT REGULATOR TSG24 FAMILY MEMBER"/>
    <property type="match status" value="1"/>
</dbReference>
<dbReference type="GO" id="GO:0007091">
    <property type="term" value="P:metaphase/anaphase transition of mitotic cell cycle"/>
    <property type="evidence" value="ECO:0007669"/>
    <property type="project" value="TreeGrafter"/>
</dbReference>
<evidence type="ECO:0000256" key="1">
    <source>
        <dbReference type="ARBA" id="ARBA00010547"/>
    </source>
</evidence>
<proteinExistence type="inferred from homology"/>
<dbReference type="InterPro" id="IPR048971">
    <property type="entry name" value="Apc1_3rd"/>
</dbReference>
<evidence type="ECO:0000256" key="4">
    <source>
        <dbReference type="ARBA" id="ARBA00022776"/>
    </source>
</evidence>
<dbReference type="AlphaFoldDB" id="A0A8K0KB61"/>
<feature type="domain" description="Anaphase-promoting complex subunit 1 beta-sandwich" evidence="6">
    <location>
        <begin position="449"/>
        <end position="500"/>
    </location>
</feature>
<evidence type="ECO:0000256" key="2">
    <source>
        <dbReference type="ARBA" id="ARBA00022618"/>
    </source>
</evidence>
<dbReference type="InterPro" id="IPR024990">
    <property type="entry name" value="Apc1"/>
</dbReference>
<dbReference type="InterPro" id="IPR011989">
    <property type="entry name" value="ARM-like"/>
</dbReference>
<reference evidence="7" key="2">
    <citation type="submission" date="2017-10" db="EMBL/GenBank/DDBJ databases">
        <title>Ladona fulva Genome sequencing and assembly.</title>
        <authorList>
            <person name="Murali S."/>
            <person name="Richards S."/>
            <person name="Bandaranaike D."/>
            <person name="Bellair M."/>
            <person name="Blankenburg K."/>
            <person name="Chao H."/>
            <person name="Dinh H."/>
            <person name="Doddapaneni H."/>
            <person name="Dugan-Rocha S."/>
            <person name="Elkadiri S."/>
            <person name="Gnanaolivu R."/>
            <person name="Hernandez B."/>
            <person name="Skinner E."/>
            <person name="Javaid M."/>
            <person name="Lee S."/>
            <person name="Li M."/>
            <person name="Ming W."/>
            <person name="Munidasa M."/>
            <person name="Muniz J."/>
            <person name="Nguyen L."/>
            <person name="Hughes D."/>
            <person name="Osuji N."/>
            <person name="Pu L.-L."/>
            <person name="Puazo M."/>
            <person name="Qu C."/>
            <person name="Quiroz J."/>
            <person name="Raj R."/>
            <person name="Weissenberger G."/>
            <person name="Xin Y."/>
            <person name="Zou X."/>
            <person name="Han Y."/>
            <person name="Worley K."/>
            <person name="Muzny D."/>
            <person name="Gibbs R."/>
        </authorList>
    </citation>
    <scope>NUCLEOTIDE SEQUENCE</scope>
    <source>
        <strain evidence="7">Sampled in the wild</strain>
    </source>
</reference>
<keyword evidence="3" id="KW-0677">Repeat</keyword>
<evidence type="ECO:0000259" key="6">
    <source>
        <dbReference type="Pfam" id="PF21282"/>
    </source>
</evidence>
<dbReference type="GO" id="GO:0060090">
    <property type="term" value="F:molecular adaptor activity"/>
    <property type="evidence" value="ECO:0007669"/>
    <property type="project" value="TreeGrafter"/>
</dbReference>
<dbReference type="Pfam" id="PF21282">
    <property type="entry name" value="APC1_3rd"/>
    <property type="match status" value="1"/>
</dbReference>
<evidence type="ECO:0000256" key="3">
    <source>
        <dbReference type="ARBA" id="ARBA00022737"/>
    </source>
</evidence>
<dbReference type="PANTHER" id="PTHR12827:SF3">
    <property type="entry name" value="ANAPHASE-PROMOTING COMPLEX SUBUNIT 1"/>
    <property type="match status" value="1"/>
</dbReference>
<keyword evidence="5" id="KW-0131">Cell cycle</keyword>
<dbReference type="GO" id="GO:0051301">
    <property type="term" value="P:cell division"/>
    <property type="evidence" value="ECO:0007669"/>
    <property type="project" value="UniProtKB-KW"/>
</dbReference>
<evidence type="ECO:0000256" key="5">
    <source>
        <dbReference type="ARBA" id="ARBA00023306"/>
    </source>
</evidence>
<dbReference type="Proteomes" id="UP000792457">
    <property type="component" value="Unassembled WGS sequence"/>
</dbReference>
<dbReference type="EMBL" id="KZ308537">
    <property type="protein sequence ID" value="KAG8231158.1"/>
    <property type="molecule type" value="Genomic_DNA"/>
</dbReference>
<sequence>MAILIQILGTMDMATTKMLSVHVEALLPPTSIELDLPQNVQVAALIGVGLVYQGTAHRHIAEVLLSEIGRPPGPEMDNCFDRESFSLAAGLALGNVVLGLGSSDSSDGKGIVSGGLADLHIPDTLHYYMVGGHRRPLTGAQKEKYKTPSYQIREGDSVNIDVTSPGATLALGMMYFNSGNRAVADWMEAADTQYLLDFVRPDFLILRTVARGLILWNEVYPTSNWIESQIPQSIRVYALRKPPQKEESMNIDYETINQVYCNIMAGACMAVGLRFAGSAHEEAFKTLLFYAKMFTSLIIKSIAELVGKSTIETCLNVIVLSLAMVMAGTGNLEVMRLCRHLRSRVGPSSSANSGAAGASGATAAGAAAGAAAGSAGNSNSVVTYGSHLAIHMALGLLFLGGGRYTLSTSPPAIAALLCAFFPKFPTHSNDNRYHLQALRHLYVLAVEPRLLLPRDIFTGKPCYAHLTLVFLDNKHYAQQEITNLKAPCLLPELNLLKEVSFYLHFTIINCKIFSLIIMIL</sequence>
<evidence type="ECO:0000313" key="7">
    <source>
        <dbReference type="EMBL" id="KAG8231158.1"/>
    </source>
</evidence>
<accession>A0A8K0KB61</accession>
<organism evidence="7 8">
    <name type="scientific">Ladona fulva</name>
    <name type="common">Scarce chaser dragonfly</name>
    <name type="synonym">Libellula fulva</name>
    <dbReference type="NCBI Taxonomy" id="123851"/>
    <lineage>
        <taxon>Eukaryota</taxon>
        <taxon>Metazoa</taxon>
        <taxon>Ecdysozoa</taxon>
        <taxon>Arthropoda</taxon>
        <taxon>Hexapoda</taxon>
        <taxon>Insecta</taxon>
        <taxon>Pterygota</taxon>
        <taxon>Palaeoptera</taxon>
        <taxon>Odonata</taxon>
        <taxon>Epiprocta</taxon>
        <taxon>Anisoptera</taxon>
        <taxon>Libelluloidea</taxon>
        <taxon>Libellulidae</taxon>
        <taxon>Ladona</taxon>
    </lineage>
</organism>
<dbReference type="GO" id="GO:0005680">
    <property type="term" value="C:anaphase-promoting complex"/>
    <property type="evidence" value="ECO:0007669"/>
    <property type="project" value="InterPro"/>
</dbReference>
<keyword evidence="8" id="KW-1185">Reference proteome</keyword>
<comment type="caution">
    <text evidence="7">The sequence shown here is derived from an EMBL/GenBank/DDBJ whole genome shotgun (WGS) entry which is preliminary data.</text>
</comment>
<name>A0A8K0KB61_LADFU</name>